<dbReference type="InterPro" id="IPR036070">
    <property type="entry name" value="Nop_dom_sf"/>
</dbReference>
<accession>A0A7C0X3W5</accession>
<dbReference type="EMBL" id="DQZR01000107">
    <property type="protein sequence ID" value="HDM36126.1"/>
    <property type="molecule type" value="Genomic_DNA"/>
</dbReference>
<protein>
    <submittedName>
        <fullName evidence="2">RNA-processing protein</fullName>
    </submittedName>
</protein>
<dbReference type="AlphaFoldDB" id="A0A7C0X3W5"/>
<dbReference type="Gene3D" id="1.10.246.90">
    <property type="entry name" value="Nop domain"/>
    <property type="match status" value="1"/>
</dbReference>
<dbReference type="InterPro" id="IPR045056">
    <property type="entry name" value="Nop56/Nop58"/>
</dbReference>
<name>A0A7C0X3W5_9EURY</name>
<dbReference type="PANTHER" id="PTHR10894">
    <property type="entry name" value="NUCLEOLAR PROTEIN 5 NUCLEOLAR PROTEIN NOP5 NOP58"/>
    <property type="match status" value="1"/>
</dbReference>
<dbReference type="GO" id="GO:0030515">
    <property type="term" value="F:snoRNA binding"/>
    <property type="evidence" value="ECO:0007669"/>
    <property type="project" value="InterPro"/>
</dbReference>
<dbReference type="PANTHER" id="PTHR10894:SF0">
    <property type="entry name" value="NUCLEOLAR PROTEIN 56"/>
    <property type="match status" value="1"/>
</dbReference>
<reference evidence="2" key="1">
    <citation type="journal article" date="2020" name="mSystems">
        <title>Genome- and Community-Level Interaction Insights into Carbon Utilization and Element Cycling Functions of Hydrothermarchaeota in Hydrothermal Sediment.</title>
        <authorList>
            <person name="Zhou Z."/>
            <person name="Liu Y."/>
            <person name="Xu W."/>
            <person name="Pan J."/>
            <person name="Luo Z.H."/>
            <person name="Li M."/>
        </authorList>
    </citation>
    <scope>NUCLEOTIDE SEQUENCE [LARGE SCALE GENOMIC DNA]</scope>
    <source>
        <strain evidence="2">HyVt-185</strain>
    </source>
</reference>
<dbReference type="Pfam" id="PF01798">
    <property type="entry name" value="Nop"/>
    <property type="match status" value="1"/>
</dbReference>
<evidence type="ECO:0000313" key="2">
    <source>
        <dbReference type="EMBL" id="HDM36126.1"/>
    </source>
</evidence>
<sequence length="213" mass="23677">MSDKESRAALHDYAIRLVKERLAAAKEEDEPLIEAVRTVEFLDGAINTFTLHLKDLEPVMDGSADGIIDQLEVSLEMLKKSRTVLIDFIKRETERIAPNLTGIAGHLLAARLIFAAGGICNLSKMPSSTIQVLGAKRSLFRHLKKGTPPPKHGIIFQHPIVNTAPRKKRGKIARILASKLAIAARIDYYSGGGRKVDLKKDLDERIERVRGRR</sequence>
<dbReference type="InterPro" id="IPR042239">
    <property type="entry name" value="Nop_C"/>
</dbReference>
<dbReference type="Proteomes" id="UP000885863">
    <property type="component" value="Unassembled WGS sequence"/>
</dbReference>
<organism evidence="2">
    <name type="scientific">Candidatus Syntropharchaeum butanivorans</name>
    <dbReference type="NCBI Taxonomy" id="1839936"/>
    <lineage>
        <taxon>Archaea</taxon>
        <taxon>Methanobacteriati</taxon>
        <taxon>Methanobacteriota</taxon>
        <taxon>Stenosarchaea group</taxon>
        <taxon>Methanomicrobia</taxon>
        <taxon>Methanosarcinales</taxon>
        <taxon>ANME-2 cluster</taxon>
        <taxon>Candidatus Syntropharchaeum</taxon>
    </lineage>
</organism>
<gene>
    <name evidence="2" type="ORF">ENG09_02570</name>
</gene>
<dbReference type="SUPFAM" id="SSF89124">
    <property type="entry name" value="Nop domain"/>
    <property type="match status" value="1"/>
</dbReference>
<evidence type="ECO:0000259" key="1">
    <source>
        <dbReference type="PROSITE" id="PS51358"/>
    </source>
</evidence>
<feature type="domain" description="Nop" evidence="1">
    <location>
        <begin position="96"/>
        <end position="211"/>
    </location>
</feature>
<dbReference type="PROSITE" id="PS51358">
    <property type="entry name" value="NOP"/>
    <property type="match status" value="1"/>
</dbReference>
<comment type="caution">
    <text evidence="2">The sequence shown here is derived from an EMBL/GenBank/DDBJ whole genome shotgun (WGS) entry which is preliminary data.</text>
</comment>
<dbReference type="GO" id="GO:0031428">
    <property type="term" value="C:box C/D methylation guide snoRNP complex"/>
    <property type="evidence" value="ECO:0007669"/>
    <property type="project" value="InterPro"/>
</dbReference>
<dbReference type="InterPro" id="IPR002687">
    <property type="entry name" value="Nop_dom"/>
</dbReference>
<proteinExistence type="predicted"/>